<dbReference type="EMBL" id="GBRH01267676">
    <property type="protein sequence ID" value="JAD30219.1"/>
    <property type="molecule type" value="Transcribed_RNA"/>
</dbReference>
<evidence type="ECO:0000313" key="1">
    <source>
        <dbReference type="EMBL" id="JAD30219.1"/>
    </source>
</evidence>
<organism evidence="1">
    <name type="scientific">Arundo donax</name>
    <name type="common">Giant reed</name>
    <name type="synonym">Donax arundinaceus</name>
    <dbReference type="NCBI Taxonomy" id="35708"/>
    <lineage>
        <taxon>Eukaryota</taxon>
        <taxon>Viridiplantae</taxon>
        <taxon>Streptophyta</taxon>
        <taxon>Embryophyta</taxon>
        <taxon>Tracheophyta</taxon>
        <taxon>Spermatophyta</taxon>
        <taxon>Magnoliopsida</taxon>
        <taxon>Liliopsida</taxon>
        <taxon>Poales</taxon>
        <taxon>Poaceae</taxon>
        <taxon>PACMAD clade</taxon>
        <taxon>Arundinoideae</taxon>
        <taxon>Arundineae</taxon>
        <taxon>Arundo</taxon>
    </lineage>
</organism>
<dbReference type="AlphaFoldDB" id="A0A0A8YT33"/>
<proteinExistence type="predicted"/>
<protein>
    <submittedName>
        <fullName evidence="1">Uncharacterized protein</fullName>
    </submittedName>
</protein>
<name>A0A0A8YT33_ARUDO</name>
<accession>A0A0A8YT33</accession>
<reference evidence="1" key="2">
    <citation type="journal article" date="2015" name="Data Brief">
        <title>Shoot transcriptome of the giant reed, Arundo donax.</title>
        <authorList>
            <person name="Barrero R.A."/>
            <person name="Guerrero F.D."/>
            <person name="Moolhuijzen P."/>
            <person name="Goolsby J.A."/>
            <person name="Tidwell J."/>
            <person name="Bellgard S.E."/>
            <person name="Bellgard M.I."/>
        </authorList>
    </citation>
    <scope>NUCLEOTIDE SEQUENCE</scope>
    <source>
        <tissue evidence="1">Shoot tissue taken approximately 20 cm above the soil surface</tissue>
    </source>
</reference>
<sequence length="17" mass="1799">MLSSARHTGARGDPSQQ</sequence>
<reference evidence="1" key="1">
    <citation type="submission" date="2014-09" db="EMBL/GenBank/DDBJ databases">
        <authorList>
            <person name="Magalhaes I.L.F."/>
            <person name="Oliveira U."/>
            <person name="Santos F.R."/>
            <person name="Vidigal T.H.D.A."/>
            <person name="Brescovit A.D."/>
            <person name="Santos A.J."/>
        </authorList>
    </citation>
    <scope>NUCLEOTIDE SEQUENCE</scope>
    <source>
        <tissue evidence="1">Shoot tissue taken approximately 20 cm above the soil surface</tissue>
    </source>
</reference>